<evidence type="ECO:0000313" key="3">
    <source>
        <dbReference type="EMBL" id="KAF5846482.1"/>
    </source>
</evidence>
<gene>
    <name evidence="3" type="ORF">GGP41_003887</name>
</gene>
<dbReference type="GO" id="GO:0008270">
    <property type="term" value="F:zinc ion binding"/>
    <property type="evidence" value="ECO:0007669"/>
    <property type="project" value="InterPro"/>
</dbReference>
<dbReference type="InterPro" id="IPR021858">
    <property type="entry name" value="Fun_TF"/>
</dbReference>
<feature type="compositionally biased region" description="Polar residues" evidence="2">
    <location>
        <begin position="58"/>
        <end position="77"/>
    </location>
</feature>
<evidence type="ECO:0000256" key="1">
    <source>
        <dbReference type="ARBA" id="ARBA00023242"/>
    </source>
</evidence>
<dbReference type="GO" id="GO:0001228">
    <property type="term" value="F:DNA-binding transcription activator activity, RNA polymerase II-specific"/>
    <property type="evidence" value="ECO:0007669"/>
    <property type="project" value="TreeGrafter"/>
</dbReference>
<proteinExistence type="predicted"/>
<evidence type="ECO:0000256" key="2">
    <source>
        <dbReference type="SAM" id="MobiDB-lite"/>
    </source>
</evidence>
<evidence type="ECO:0008006" key="5">
    <source>
        <dbReference type="Google" id="ProtNLM"/>
    </source>
</evidence>
<organism evidence="3 4">
    <name type="scientific">Cochliobolus sativus</name>
    <name type="common">Common root rot and spot blotch fungus</name>
    <name type="synonym">Bipolaris sorokiniana</name>
    <dbReference type="NCBI Taxonomy" id="45130"/>
    <lineage>
        <taxon>Eukaryota</taxon>
        <taxon>Fungi</taxon>
        <taxon>Dikarya</taxon>
        <taxon>Ascomycota</taxon>
        <taxon>Pezizomycotina</taxon>
        <taxon>Dothideomycetes</taxon>
        <taxon>Pleosporomycetidae</taxon>
        <taxon>Pleosporales</taxon>
        <taxon>Pleosporineae</taxon>
        <taxon>Pleosporaceae</taxon>
        <taxon>Bipolaris</taxon>
    </lineage>
</organism>
<dbReference type="AlphaFoldDB" id="A0A8H6DSK1"/>
<dbReference type="PANTHER" id="PTHR47784:SF5">
    <property type="entry name" value="STEROL UPTAKE CONTROL PROTEIN 2"/>
    <property type="match status" value="1"/>
</dbReference>
<comment type="caution">
    <text evidence="3">The sequence shown here is derived from an EMBL/GenBank/DDBJ whole genome shotgun (WGS) entry which is preliminary data.</text>
</comment>
<dbReference type="CDD" id="cd00067">
    <property type="entry name" value="GAL4"/>
    <property type="match status" value="1"/>
</dbReference>
<dbReference type="SUPFAM" id="SSF57701">
    <property type="entry name" value="Zn2/Cys6 DNA-binding domain"/>
    <property type="match status" value="1"/>
</dbReference>
<sequence>MQSFKSQMVKTRRAHRKSRAGCRECKRRRIKARKPSCTHCTRHHVSCVYDIAPGAPTQPASSEYSPTQSENLASPSGSPVRHTYKPSYIDLSHPQHLFDLKDMELLHHWNLVTSGSMVDSPSSAEIWRIHFPRVAFQHPYVMHSLLSIAALHVAYLNPSRRHSSIIDAGCHHAKALKGFHEVINHIGADNGDAVFATATLLFFHAFITLSQLQHDFDQQIGGCSRVSRILGAEWIPLLRGVGAVLPPVLEHVRMGPLSSMISLGNWEIISPNDNPTADDERLRDIGQLWKDDKHAEVYETSLHLLRQFWAWMVQLKNSGGNASGECGYHGIGSGPFMWLFIAPEKFFDLQRQRQPAALVLFAHFGALLQKLNGYWWAEGCGKSIVSAIDECLGSYWEPWTRWPKEVVGLI</sequence>
<keyword evidence="1" id="KW-0539">Nucleus</keyword>
<dbReference type="Pfam" id="PF11951">
    <property type="entry name" value="Fungal_trans_2"/>
    <property type="match status" value="1"/>
</dbReference>
<accession>A0A8H6DSK1</accession>
<dbReference type="PANTHER" id="PTHR47784">
    <property type="entry name" value="STEROL UPTAKE CONTROL PROTEIN 2"/>
    <property type="match status" value="1"/>
</dbReference>
<protein>
    <recommendedName>
        <fullName evidence="5">Zn(2)-C6 fungal-type domain-containing protein</fullName>
    </recommendedName>
</protein>
<feature type="region of interest" description="Disordered" evidence="2">
    <location>
        <begin position="58"/>
        <end position="79"/>
    </location>
</feature>
<dbReference type="Gene3D" id="4.10.240.10">
    <property type="entry name" value="Zn(2)-C6 fungal-type DNA-binding domain"/>
    <property type="match status" value="1"/>
</dbReference>
<dbReference type="InterPro" id="IPR001138">
    <property type="entry name" value="Zn2Cys6_DnaBD"/>
</dbReference>
<name>A0A8H6DSK1_COCSA</name>
<reference evidence="3" key="1">
    <citation type="submission" date="2019-11" db="EMBL/GenBank/DDBJ databases">
        <title>Bipolaris sorokiniana Genome sequencing.</title>
        <authorList>
            <person name="Wang H."/>
        </authorList>
    </citation>
    <scope>NUCLEOTIDE SEQUENCE</scope>
</reference>
<dbReference type="EMBL" id="WNKQ01000016">
    <property type="protein sequence ID" value="KAF5846482.1"/>
    <property type="molecule type" value="Genomic_DNA"/>
</dbReference>
<evidence type="ECO:0000313" key="4">
    <source>
        <dbReference type="Proteomes" id="UP000624244"/>
    </source>
</evidence>
<dbReference type="InterPro" id="IPR053157">
    <property type="entry name" value="Sterol_Uptake_Regulator"/>
</dbReference>
<dbReference type="Proteomes" id="UP000624244">
    <property type="component" value="Unassembled WGS sequence"/>
</dbReference>
<dbReference type="InterPro" id="IPR036864">
    <property type="entry name" value="Zn2-C6_fun-type_DNA-bd_sf"/>
</dbReference>